<feature type="transmembrane region" description="Helical" evidence="5">
    <location>
        <begin position="201"/>
        <end position="224"/>
    </location>
</feature>
<keyword evidence="1" id="KW-0808">Transferase</keyword>
<dbReference type="PANTHER" id="PTHR24421:SF61">
    <property type="entry name" value="OXYGEN SENSOR HISTIDINE KINASE NREB"/>
    <property type="match status" value="1"/>
</dbReference>
<feature type="domain" description="Phage shock protein PspC N-terminal" evidence="7">
    <location>
        <begin position="20"/>
        <end position="75"/>
    </location>
</feature>
<accession>A0A971ID27</accession>
<feature type="region of interest" description="Disordered" evidence="4">
    <location>
        <begin position="421"/>
        <end position="464"/>
    </location>
</feature>
<evidence type="ECO:0000256" key="1">
    <source>
        <dbReference type="ARBA" id="ARBA00022679"/>
    </source>
</evidence>
<dbReference type="InterPro" id="IPR036890">
    <property type="entry name" value="HATPase_C_sf"/>
</dbReference>
<dbReference type="EMBL" id="JAAXZR010000019">
    <property type="protein sequence ID" value="NLT79612.1"/>
    <property type="molecule type" value="Genomic_DNA"/>
</dbReference>
<feature type="transmembrane region" description="Helical" evidence="5">
    <location>
        <begin position="119"/>
        <end position="138"/>
    </location>
</feature>
<keyword evidence="3" id="KW-0902">Two-component regulatory system</keyword>
<proteinExistence type="predicted"/>
<evidence type="ECO:0000256" key="2">
    <source>
        <dbReference type="ARBA" id="ARBA00022777"/>
    </source>
</evidence>
<evidence type="ECO:0000313" key="8">
    <source>
        <dbReference type="EMBL" id="NLT79612.1"/>
    </source>
</evidence>
<keyword evidence="5" id="KW-0472">Membrane</keyword>
<evidence type="ECO:0000256" key="3">
    <source>
        <dbReference type="ARBA" id="ARBA00023012"/>
    </source>
</evidence>
<feature type="transmembrane region" description="Helical" evidence="5">
    <location>
        <begin position="46"/>
        <end position="73"/>
    </location>
</feature>
<evidence type="ECO:0000259" key="7">
    <source>
        <dbReference type="Pfam" id="PF04024"/>
    </source>
</evidence>
<keyword evidence="5" id="KW-0812">Transmembrane</keyword>
<dbReference type="InterPro" id="IPR003594">
    <property type="entry name" value="HATPase_dom"/>
</dbReference>
<keyword evidence="2" id="KW-0418">Kinase</keyword>
<feature type="domain" description="Histidine kinase/HSP90-like ATPase" evidence="6">
    <location>
        <begin position="329"/>
        <end position="416"/>
    </location>
</feature>
<comment type="caution">
    <text evidence="8">The sequence shown here is derived from an EMBL/GenBank/DDBJ whole genome shotgun (WGS) entry which is preliminary data.</text>
</comment>
<dbReference type="InterPro" id="IPR007168">
    <property type="entry name" value="Phageshock_PspC_N"/>
</dbReference>
<organism evidence="8 9">
    <name type="scientific">Bifidobacterium crudilactis</name>
    <dbReference type="NCBI Taxonomy" id="327277"/>
    <lineage>
        <taxon>Bacteria</taxon>
        <taxon>Bacillati</taxon>
        <taxon>Actinomycetota</taxon>
        <taxon>Actinomycetes</taxon>
        <taxon>Bifidobacteriales</taxon>
        <taxon>Bifidobacteriaceae</taxon>
        <taxon>Bifidobacterium</taxon>
    </lineage>
</organism>
<dbReference type="InterPro" id="IPR050482">
    <property type="entry name" value="Sensor_HK_TwoCompSys"/>
</dbReference>
<gene>
    <name evidence="8" type="ORF">GXW98_04925</name>
</gene>
<dbReference type="PANTHER" id="PTHR24421">
    <property type="entry name" value="NITRATE/NITRITE SENSOR PROTEIN NARX-RELATED"/>
    <property type="match status" value="1"/>
</dbReference>
<keyword evidence="5" id="KW-1133">Transmembrane helix</keyword>
<dbReference type="Pfam" id="PF02518">
    <property type="entry name" value="HATPase_c"/>
    <property type="match status" value="1"/>
</dbReference>
<dbReference type="GO" id="GO:0016301">
    <property type="term" value="F:kinase activity"/>
    <property type="evidence" value="ECO:0007669"/>
    <property type="project" value="UniProtKB-KW"/>
</dbReference>
<protein>
    <submittedName>
        <fullName evidence="8">PspC domain-containing protein</fullName>
    </submittedName>
</protein>
<dbReference type="AlphaFoldDB" id="A0A971ID27"/>
<reference evidence="8" key="1">
    <citation type="journal article" date="2020" name="Biotechnol. Biofuels">
        <title>New insights from the biogas microbiome by comprehensive genome-resolved metagenomics of nearly 1600 species originating from multiple anaerobic digesters.</title>
        <authorList>
            <person name="Campanaro S."/>
            <person name="Treu L."/>
            <person name="Rodriguez-R L.M."/>
            <person name="Kovalovszki A."/>
            <person name="Ziels R.M."/>
            <person name="Maus I."/>
            <person name="Zhu X."/>
            <person name="Kougias P.G."/>
            <person name="Basile A."/>
            <person name="Luo G."/>
            <person name="Schluter A."/>
            <person name="Konstantinidis K.T."/>
            <person name="Angelidaki I."/>
        </authorList>
    </citation>
    <scope>NUCLEOTIDE SEQUENCE</scope>
    <source>
        <strain evidence="8">AS01afH2WH_6</strain>
    </source>
</reference>
<evidence type="ECO:0000256" key="4">
    <source>
        <dbReference type="SAM" id="MobiDB-lite"/>
    </source>
</evidence>
<dbReference type="Pfam" id="PF04024">
    <property type="entry name" value="PspC"/>
    <property type="match status" value="1"/>
</dbReference>
<feature type="compositionally biased region" description="Polar residues" evidence="4">
    <location>
        <begin position="445"/>
        <end position="458"/>
    </location>
</feature>
<evidence type="ECO:0000259" key="6">
    <source>
        <dbReference type="Pfam" id="PF02518"/>
    </source>
</evidence>
<feature type="transmembrane region" description="Helical" evidence="5">
    <location>
        <begin position="144"/>
        <end position="162"/>
    </location>
</feature>
<dbReference type="Proteomes" id="UP000767327">
    <property type="component" value="Unassembled WGS sequence"/>
</dbReference>
<feature type="region of interest" description="Disordered" evidence="4">
    <location>
        <begin position="79"/>
        <end position="101"/>
    </location>
</feature>
<reference evidence="8" key="2">
    <citation type="submission" date="2020-01" db="EMBL/GenBank/DDBJ databases">
        <authorList>
            <person name="Campanaro S."/>
        </authorList>
    </citation>
    <scope>NUCLEOTIDE SEQUENCE</scope>
    <source>
        <strain evidence="8">AS01afH2WH_6</strain>
    </source>
</reference>
<dbReference type="GO" id="GO:0000160">
    <property type="term" value="P:phosphorelay signal transduction system"/>
    <property type="evidence" value="ECO:0007669"/>
    <property type="project" value="UniProtKB-KW"/>
</dbReference>
<sequence length="464" mass="50016">MPSGESTSGTQPALLPARYPLLRPKQGRIISGVCRGVALHLGMHTWLVRLIALVMVPFFGAGIVAYMLLIICIPSGDPTRPQSPQSPPQDVPIAKGNTQDEQLGQKPEGLLQILRRTSLPLAGLAAGVILLAFGLLFAARGLPVNIIIPLLMTACGVGISWLRVDSDGTNITTLVVSIALMLASLVIYAFTTYAFSQASQVLFIAALLLAGVTLALIPWANSLVQKLSAERAMKEREEERADMTAHLHDGVLQTLALIQLHAAEPKTVSTLARSQERSLRDWLYQERTPAERSVSSGIRDIAASMELAHHTAIEVVTVGDALPSERTEALLDATRQALTNAATHGGEPISVYCEAHDDVVDVFVRDHGKGFDVDGIPQDRLGIRESIIGRMRRKGGTVEIVSRPSWGTEVRMHMPIDATPRQAGQEQGTQAAHDHPSDHAPDNMPDQTPEQTPDNAGGTSIERH</sequence>
<evidence type="ECO:0000313" key="9">
    <source>
        <dbReference type="Proteomes" id="UP000767327"/>
    </source>
</evidence>
<name>A0A971ID27_9BIFI</name>
<dbReference type="SUPFAM" id="SSF55874">
    <property type="entry name" value="ATPase domain of HSP90 chaperone/DNA topoisomerase II/histidine kinase"/>
    <property type="match status" value="1"/>
</dbReference>
<feature type="compositionally biased region" description="Basic and acidic residues" evidence="4">
    <location>
        <begin position="432"/>
        <end position="441"/>
    </location>
</feature>
<dbReference type="Gene3D" id="3.30.565.10">
    <property type="entry name" value="Histidine kinase-like ATPase, C-terminal domain"/>
    <property type="match status" value="1"/>
</dbReference>
<feature type="transmembrane region" description="Helical" evidence="5">
    <location>
        <begin position="174"/>
        <end position="195"/>
    </location>
</feature>
<evidence type="ECO:0000256" key="5">
    <source>
        <dbReference type="SAM" id="Phobius"/>
    </source>
</evidence>